<feature type="transmembrane region" description="Helical" evidence="6">
    <location>
        <begin position="128"/>
        <end position="150"/>
    </location>
</feature>
<dbReference type="InterPro" id="IPR020846">
    <property type="entry name" value="MFS_dom"/>
</dbReference>
<reference evidence="8 9" key="1">
    <citation type="submission" date="2020-01" db="EMBL/GenBank/DDBJ databases">
        <title>Whole-genome sequence of Heliobacterium undosum DSM 13378.</title>
        <authorList>
            <person name="Kyndt J.A."/>
            <person name="Meyer T.E."/>
        </authorList>
    </citation>
    <scope>NUCLEOTIDE SEQUENCE [LARGE SCALE GENOMIC DNA]</scope>
    <source>
        <strain evidence="8 9">DSM 13378</strain>
    </source>
</reference>
<gene>
    <name evidence="8" type="ORF">GTO91_07665</name>
</gene>
<dbReference type="AlphaFoldDB" id="A0A845L9J0"/>
<sequence>MKPIIVIALLTAACLIGDSMLYIVLSTHWQEAGLSSLWEVGVLLSINRLIRLPLNPFVGWLYKKISTRQGVLLAAALAFATTISYGLVKGFLPLLLIRCVWGLAWTFLRLGSYVVIVDCSTDANRGHCMGMFNGLYRLGSLVGMLAGGFIADCYGLSVTALIFGAITLLSIPAALIWVPTSTDKRTSGEENTSNKSVLWKNRMILRALLTGMLVAMIFQGMFTATLSYLVQAHNSAIINIAGFTLGAASLAGILQAIRWGWEPWLAPWVGKISDGRYGRGMVLIASLLLAICLFTLLPLDIPIIPWLLIVIGIQLAATALTTITDAIASDAASSSSKLLVLTAYSIAIDFGAAVGPFLGYLLNTFVQAYAAYWGAGVILLLLTLAWLALSRADRNILYPKT</sequence>
<dbReference type="EMBL" id="WXEY01000006">
    <property type="protein sequence ID" value="MZP29581.1"/>
    <property type="molecule type" value="Genomic_DNA"/>
</dbReference>
<feature type="transmembrane region" description="Helical" evidence="6">
    <location>
        <begin position="370"/>
        <end position="389"/>
    </location>
</feature>
<keyword evidence="4 6" id="KW-1133">Transmembrane helix</keyword>
<dbReference type="OrthoDB" id="5338069at2"/>
<dbReference type="RefSeq" id="WP_161257305.1">
    <property type="nucleotide sequence ID" value="NZ_WXEY01000006.1"/>
</dbReference>
<protein>
    <submittedName>
        <fullName evidence="8">MFS transporter</fullName>
    </submittedName>
</protein>
<dbReference type="GO" id="GO:0022857">
    <property type="term" value="F:transmembrane transporter activity"/>
    <property type="evidence" value="ECO:0007669"/>
    <property type="project" value="InterPro"/>
</dbReference>
<dbReference type="Proteomes" id="UP000463470">
    <property type="component" value="Unassembled WGS sequence"/>
</dbReference>
<feature type="transmembrane region" description="Helical" evidence="6">
    <location>
        <begin position="277"/>
        <end position="297"/>
    </location>
</feature>
<keyword evidence="5 6" id="KW-0472">Membrane</keyword>
<proteinExistence type="predicted"/>
<keyword evidence="3 6" id="KW-0812">Transmembrane</keyword>
<dbReference type="InterPro" id="IPR011701">
    <property type="entry name" value="MFS"/>
</dbReference>
<name>A0A845L9J0_9FIRM</name>
<accession>A0A845L9J0</accession>
<feature type="transmembrane region" description="Helical" evidence="6">
    <location>
        <begin position="204"/>
        <end position="230"/>
    </location>
</feature>
<feature type="transmembrane region" description="Helical" evidence="6">
    <location>
        <begin position="303"/>
        <end position="326"/>
    </location>
</feature>
<feature type="domain" description="Major facilitator superfamily (MFS) profile" evidence="7">
    <location>
        <begin position="3"/>
        <end position="394"/>
    </location>
</feature>
<organism evidence="8 9">
    <name type="scientific">Heliomicrobium undosum</name>
    <dbReference type="NCBI Taxonomy" id="121734"/>
    <lineage>
        <taxon>Bacteria</taxon>
        <taxon>Bacillati</taxon>
        <taxon>Bacillota</taxon>
        <taxon>Clostridia</taxon>
        <taxon>Eubacteriales</taxon>
        <taxon>Heliobacteriaceae</taxon>
        <taxon>Heliomicrobium</taxon>
    </lineage>
</organism>
<dbReference type="SUPFAM" id="SSF103473">
    <property type="entry name" value="MFS general substrate transporter"/>
    <property type="match status" value="1"/>
</dbReference>
<evidence type="ECO:0000256" key="6">
    <source>
        <dbReference type="SAM" id="Phobius"/>
    </source>
</evidence>
<feature type="transmembrane region" description="Helical" evidence="6">
    <location>
        <begin position="29"/>
        <end position="50"/>
    </location>
</feature>
<dbReference type="PANTHER" id="PTHR23506:SF23">
    <property type="entry name" value="GH10249P"/>
    <property type="match status" value="1"/>
</dbReference>
<evidence type="ECO:0000256" key="5">
    <source>
        <dbReference type="ARBA" id="ARBA00023136"/>
    </source>
</evidence>
<comment type="caution">
    <text evidence="8">The sequence shown here is derived from an EMBL/GenBank/DDBJ whole genome shotgun (WGS) entry which is preliminary data.</text>
</comment>
<feature type="transmembrane region" description="Helical" evidence="6">
    <location>
        <begin position="338"/>
        <end position="358"/>
    </location>
</feature>
<evidence type="ECO:0000313" key="9">
    <source>
        <dbReference type="Proteomes" id="UP000463470"/>
    </source>
</evidence>
<dbReference type="GO" id="GO:0005886">
    <property type="term" value="C:plasma membrane"/>
    <property type="evidence" value="ECO:0007669"/>
    <property type="project" value="UniProtKB-SubCell"/>
</dbReference>
<feature type="transmembrane region" description="Helical" evidence="6">
    <location>
        <begin position="71"/>
        <end position="88"/>
    </location>
</feature>
<evidence type="ECO:0000259" key="7">
    <source>
        <dbReference type="PROSITE" id="PS50850"/>
    </source>
</evidence>
<dbReference type="InterPro" id="IPR036259">
    <property type="entry name" value="MFS_trans_sf"/>
</dbReference>
<feature type="transmembrane region" description="Helical" evidence="6">
    <location>
        <begin position="156"/>
        <end position="178"/>
    </location>
</feature>
<dbReference type="PROSITE" id="PS50850">
    <property type="entry name" value="MFS"/>
    <property type="match status" value="1"/>
</dbReference>
<feature type="transmembrane region" description="Helical" evidence="6">
    <location>
        <begin position="236"/>
        <end position="257"/>
    </location>
</feature>
<dbReference type="InterPro" id="IPR050930">
    <property type="entry name" value="MFS_Vesicular_Transporter"/>
</dbReference>
<evidence type="ECO:0000256" key="1">
    <source>
        <dbReference type="ARBA" id="ARBA00004651"/>
    </source>
</evidence>
<keyword evidence="9" id="KW-1185">Reference proteome</keyword>
<comment type="subcellular location">
    <subcellularLocation>
        <location evidence="1">Cell membrane</location>
        <topology evidence="1">Multi-pass membrane protein</topology>
    </subcellularLocation>
</comment>
<evidence type="ECO:0000256" key="3">
    <source>
        <dbReference type="ARBA" id="ARBA00022692"/>
    </source>
</evidence>
<evidence type="ECO:0000256" key="2">
    <source>
        <dbReference type="ARBA" id="ARBA00022448"/>
    </source>
</evidence>
<dbReference type="Pfam" id="PF07690">
    <property type="entry name" value="MFS_1"/>
    <property type="match status" value="2"/>
</dbReference>
<feature type="transmembrane region" description="Helical" evidence="6">
    <location>
        <begin position="94"/>
        <end position="116"/>
    </location>
</feature>
<dbReference type="Gene3D" id="1.20.1250.20">
    <property type="entry name" value="MFS general substrate transporter like domains"/>
    <property type="match status" value="1"/>
</dbReference>
<dbReference type="PANTHER" id="PTHR23506">
    <property type="entry name" value="GH10249P"/>
    <property type="match status" value="1"/>
</dbReference>
<evidence type="ECO:0000256" key="4">
    <source>
        <dbReference type="ARBA" id="ARBA00022989"/>
    </source>
</evidence>
<keyword evidence="2" id="KW-0813">Transport</keyword>
<evidence type="ECO:0000313" key="8">
    <source>
        <dbReference type="EMBL" id="MZP29581.1"/>
    </source>
</evidence>